<protein>
    <submittedName>
        <fullName evidence="1">Uncharacterized protein</fullName>
    </submittedName>
</protein>
<evidence type="ECO:0000313" key="2">
    <source>
        <dbReference type="Proteomes" id="UP000765509"/>
    </source>
</evidence>
<comment type="caution">
    <text evidence="1">The sequence shown here is derived from an EMBL/GenBank/DDBJ whole genome shotgun (WGS) entry which is preliminary data.</text>
</comment>
<accession>A0A9Q3CIV0</accession>
<evidence type="ECO:0000313" key="1">
    <source>
        <dbReference type="EMBL" id="MBW0484834.1"/>
    </source>
</evidence>
<gene>
    <name evidence="1" type="ORF">O181_024549</name>
</gene>
<keyword evidence="2" id="KW-1185">Reference proteome</keyword>
<reference evidence="1" key="1">
    <citation type="submission" date="2021-03" db="EMBL/GenBank/DDBJ databases">
        <title>Draft genome sequence of rust myrtle Austropuccinia psidii MF-1, a brazilian biotype.</title>
        <authorList>
            <person name="Quecine M.C."/>
            <person name="Pachon D.M.R."/>
            <person name="Bonatelli M.L."/>
            <person name="Correr F.H."/>
            <person name="Franceschini L.M."/>
            <person name="Leite T.F."/>
            <person name="Margarido G.R.A."/>
            <person name="Almeida C.A."/>
            <person name="Ferrarezi J.A."/>
            <person name="Labate C.A."/>
        </authorList>
    </citation>
    <scope>NUCLEOTIDE SEQUENCE</scope>
    <source>
        <strain evidence="1">MF-1</strain>
    </source>
</reference>
<organism evidence="1 2">
    <name type="scientific">Austropuccinia psidii MF-1</name>
    <dbReference type="NCBI Taxonomy" id="1389203"/>
    <lineage>
        <taxon>Eukaryota</taxon>
        <taxon>Fungi</taxon>
        <taxon>Dikarya</taxon>
        <taxon>Basidiomycota</taxon>
        <taxon>Pucciniomycotina</taxon>
        <taxon>Pucciniomycetes</taxon>
        <taxon>Pucciniales</taxon>
        <taxon>Sphaerophragmiaceae</taxon>
        <taxon>Austropuccinia</taxon>
    </lineage>
</organism>
<dbReference type="AlphaFoldDB" id="A0A9Q3CIV0"/>
<dbReference type="EMBL" id="AVOT02007871">
    <property type="protein sequence ID" value="MBW0484834.1"/>
    <property type="molecule type" value="Genomic_DNA"/>
</dbReference>
<dbReference type="Proteomes" id="UP000765509">
    <property type="component" value="Unassembled WGS sequence"/>
</dbReference>
<name>A0A9Q3CIV0_9BASI</name>
<sequence length="205" mass="22618">MSLKTQTHFNTICNVWVITPHGATQQFGMLTFVDEMSSAPPPGHLSPLPCPLSRLNWIPHCRLILPTLSMLMCRHCPPDETLTLPPYLFPHHSLCFHTPALTIFTLAECPPDMAPTPPPSRHGSDAVYHPYACGVPSQHGFNAVYHPYALVMPSQYASNTAYHPYAHLVPSRHGPDTAHHPYARVVASRHGSNAAYHPYAHGVPS</sequence>
<proteinExistence type="predicted"/>